<feature type="transmembrane region" description="Helical" evidence="5">
    <location>
        <begin position="6"/>
        <end position="31"/>
    </location>
</feature>
<dbReference type="Pfam" id="PF13564">
    <property type="entry name" value="DoxX_2"/>
    <property type="match status" value="1"/>
</dbReference>
<reference evidence="6 7" key="1">
    <citation type="submission" date="2019-06" db="EMBL/GenBank/DDBJ databases">
        <title>Sequencing the genomes of 1000 actinobacteria strains.</title>
        <authorList>
            <person name="Klenk H.-P."/>
        </authorList>
    </citation>
    <scope>NUCLEOTIDE SEQUENCE [LARGE SCALE GENOMIC DNA]</scope>
    <source>
        <strain evidence="6 7">DSM 45511</strain>
    </source>
</reference>
<feature type="transmembrane region" description="Helical" evidence="5">
    <location>
        <begin position="96"/>
        <end position="115"/>
    </location>
</feature>
<evidence type="ECO:0000256" key="2">
    <source>
        <dbReference type="ARBA" id="ARBA00022692"/>
    </source>
</evidence>
<feature type="transmembrane region" description="Helical" evidence="5">
    <location>
        <begin position="68"/>
        <end position="89"/>
    </location>
</feature>
<accession>A0A543FYC6</accession>
<dbReference type="RefSeq" id="WP_142105443.1">
    <property type="nucleotide sequence ID" value="NZ_VFPH01000002.1"/>
</dbReference>
<dbReference type="GO" id="GO:0016020">
    <property type="term" value="C:membrane"/>
    <property type="evidence" value="ECO:0007669"/>
    <property type="project" value="UniProtKB-SubCell"/>
</dbReference>
<keyword evidence="2 5" id="KW-0812">Transmembrane</keyword>
<dbReference type="AlphaFoldDB" id="A0A543FYC6"/>
<comment type="subcellular location">
    <subcellularLocation>
        <location evidence="1">Membrane</location>
        <topology evidence="1">Multi-pass membrane protein</topology>
    </subcellularLocation>
</comment>
<keyword evidence="4 5" id="KW-0472">Membrane</keyword>
<dbReference type="InterPro" id="IPR032808">
    <property type="entry name" value="DoxX"/>
</dbReference>
<comment type="caution">
    <text evidence="6">The sequence shown here is derived from an EMBL/GenBank/DDBJ whole genome shotgun (WGS) entry which is preliminary data.</text>
</comment>
<evidence type="ECO:0000313" key="7">
    <source>
        <dbReference type="Proteomes" id="UP000319818"/>
    </source>
</evidence>
<organism evidence="6 7">
    <name type="scientific">Pseudonocardia cypriaca</name>
    <dbReference type="NCBI Taxonomy" id="882449"/>
    <lineage>
        <taxon>Bacteria</taxon>
        <taxon>Bacillati</taxon>
        <taxon>Actinomycetota</taxon>
        <taxon>Actinomycetes</taxon>
        <taxon>Pseudonocardiales</taxon>
        <taxon>Pseudonocardiaceae</taxon>
        <taxon>Pseudonocardia</taxon>
    </lineage>
</organism>
<gene>
    <name evidence="6" type="ORF">FB388_6066</name>
</gene>
<keyword evidence="3 5" id="KW-1133">Transmembrane helix</keyword>
<keyword evidence="7" id="KW-1185">Reference proteome</keyword>
<protein>
    <submittedName>
        <fullName evidence="6">DoxX-like protein</fullName>
    </submittedName>
</protein>
<evidence type="ECO:0000256" key="4">
    <source>
        <dbReference type="ARBA" id="ARBA00023136"/>
    </source>
</evidence>
<evidence type="ECO:0000256" key="1">
    <source>
        <dbReference type="ARBA" id="ARBA00004141"/>
    </source>
</evidence>
<evidence type="ECO:0000256" key="5">
    <source>
        <dbReference type="SAM" id="Phobius"/>
    </source>
</evidence>
<dbReference type="EMBL" id="VFPH01000002">
    <property type="protein sequence ID" value="TQM38822.1"/>
    <property type="molecule type" value="Genomic_DNA"/>
</dbReference>
<evidence type="ECO:0000313" key="6">
    <source>
        <dbReference type="EMBL" id="TQM38822.1"/>
    </source>
</evidence>
<dbReference type="Proteomes" id="UP000319818">
    <property type="component" value="Unassembled WGS sequence"/>
</dbReference>
<proteinExistence type="predicted"/>
<name>A0A543FYC6_9PSEU</name>
<evidence type="ECO:0000256" key="3">
    <source>
        <dbReference type="ARBA" id="ARBA00022989"/>
    </source>
</evidence>
<sequence length="116" mass="11592">MYIAYVIVSVITAAANLSIAVADFLQVRYVLANMAEVGVPRSWLPVLATLKAAGAVGLLLGLAGVELIGVAAAAGLVLFFVGAIVTHVAARVYNNIAVPGGFLALAVASLALSSAG</sequence>
<dbReference type="OrthoDB" id="4337053at2"/>